<sequence length="422" mass="46112">MAAGPGADRDATRWGIIASGQGGCRIASQLFTRTDNPGVDDRIVLINTNDTDIKESLDRVDAQLTMDREMISREHVALFGPADGTGNDFFDGERFAEEGFDEIYQPINNTARSDALMYTVALGGGTGNGSTPYIIDQFRQAPEGGAVAGSSSEATWLNDIPQFVLAAWPFRGELDQRYFNAVCGLSRLLMREEGSPNADITLLASNARLKQLPEENNDTEAVAGAEAVREEDLVNRRIISALDLFISAGRTASDTIDVRDYARQPQSRGAYHGTFGTALEKPLGLGLEVAIEKAVGNTFVPLDPSTAEAAYVVVRAPQRKVNAGKITGGDVRGAFADWREKQDLSGVVGMHTLSKQPGGGNTFDVLVFLAGFDLTPLLEESRSWERYESERDRREQNSTGDRGKRIRQLEENLRQYRNNLEG</sequence>
<evidence type="ECO:0000313" key="4">
    <source>
        <dbReference type="Proteomes" id="UP000653099"/>
    </source>
</evidence>
<feature type="region of interest" description="Disordered" evidence="1">
    <location>
        <begin position="384"/>
        <end position="410"/>
    </location>
</feature>
<keyword evidence="4" id="KW-1185">Reference proteome</keyword>
<dbReference type="RefSeq" id="WP_188785644.1">
    <property type="nucleotide sequence ID" value="NZ_BMOC01000001.1"/>
</dbReference>
<organism evidence="3 4">
    <name type="scientific">Halobellus salinus</name>
    <dbReference type="NCBI Taxonomy" id="931585"/>
    <lineage>
        <taxon>Archaea</taxon>
        <taxon>Methanobacteriati</taxon>
        <taxon>Methanobacteriota</taxon>
        <taxon>Stenosarchaea group</taxon>
        <taxon>Halobacteria</taxon>
        <taxon>Halobacteriales</taxon>
        <taxon>Haloferacaceae</taxon>
        <taxon>Halobellus</taxon>
    </lineage>
</organism>
<dbReference type="GO" id="GO:0005525">
    <property type="term" value="F:GTP binding"/>
    <property type="evidence" value="ECO:0007669"/>
    <property type="project" value="InterPro"/>
</dbReference>
<feature type="domain" description="Tubulin/FtsZ GTPase" evidence="2">
    <location>
        <begin position="16"/>
        <end position="141"/>
    </location>
</feature>
<comment type="caution">
    <text evidence="3">The sequence shown here is derived from an EMBL/GenBank/DDBJ whole genome shotgun (WGS) entry which is preliminary data.</text>
</comment>
<dbReference type="EMBL" id="BMOC01000001">
    <property type="protein sequence ID" value="GGI96708.1"/>
    <property type="molecule type" value="Genomic_DNA"/>
</dbReference>
<proteinExistence type="predicted"/>
<name>A0A830ECF6_9EURY</name>
<dbReference type="InterPro" id="IPR036525">
    <property type="entry name" value="Tubulin/FtsZ_GTPase_sf"/>
</dbReference>
<dbReference type="Proteomes" id="UP000653099">
    <property type="component" value="Unassembled WGS sequence"/>
</dbReference>
<evidence type="ECO:0000259" key="2">
    <source>
        <dbReference type="Pfam" id="PF00091"/>
    </source>
</evidence>
<reference evidence="3" key="2">
    <citation type="submission" date="2020-09" db="EMBL/GenBank/DDBJ databases">
        <authorList>
            <person name="Sun Q."/>
            <person name="Ohkuma M."/>
        </authorList>
    </citation>
    <scope>NUCLEOTIDE SEQUENCE</scope>
    <source>
        <strain evidence="3">JCM 14359</strain>
    </source>
</reference>
<accession>A0A830ECF6</accession>
<dbReference type="SUPFAM" id="SSF52490">
    <property type="entry name" value="Tubulin nucleotide-binding domain-like"/>
    <property type="match status" value="1"/>
</dbReference>
<evidence type="ECO:0000256" key="1">
    <source>
        <dbReference type="SAM" id="MobiDB-lite"/>
    </source>
</evidence>
<dbReference type="OrthoDB" id="173589at2157"/>
<dbReference type="Gene3D" id="3.40.50.1440">
    <property type="entry name" value="Tubulin/FtsZ, GTPase domain"/>
    <property type="match status" value="1"/>
</dbReference>
<protein>
    <recommendedName>
        <fullName evidence="2">Tubulin/FtsZ GTPase domain-containing protein</fullName>
    </recommendedName>
</protein>
<evidence type="ECO:0000313" key="3">
    <source>
        <dbReference type="EMBL" id="GGI96708.1"/>
    </source>
</evidence>
<dbReference type="Pfam" id="PF00091">
    <property type="entry name" value="Tubulin"/>
    <property type="match status" value="1"/>
</dbReference>
<reference evidence="3" key="1">
    <citation type="journal article" date="2014" name="Int. J. Syst. Evol. Microbiol.">
        <title>Complete genome sequence of Corynebacterium casei LMG S-19264T (=DSM 44701T), isolated from a smear-ripened cheese.</title>
        <authorList>
            <consortium name="US DOE Joint Genome Institute (JGI-PGF)"/>
            <person name="Walter F."/>
            <person name="Albersmeier A."/>
            <person name="Kalinowski J."/>
            <person name="Ruckert C."/>
        </authorList>
    </citation>
    <scope>NUCLEOTIDE SEQUENCE</scope>
    <source>
        <strain evidence="3">JCM 14359</strain>
    </source>
</reference>
<dbReference type="InterPro" id="IPR003008">
    <property type="entry name" value="Tubulin_FtsZ_GTPase"/>
</dbReference>
<gene>
    <name evidence="3" type="ORF">GCM10008995_03390</name>
</gene>
<dbReference type="AlphaFoldDB" id="A0A830ECF6"/>